<reference evidence="1" key="2">
    <citation type="journal article" date="2015" name="Data Brief">
        <title>Shoot transcriptome of the giant reed, Arundo donax.</title>
        <authorList>
            <person name="Barrero R.A."/>
            <person name="Guerrero F.D."/>
            <person name="Moolhuijzen P."/>
            <person name="Goolsby J.A."/>
            <person name="Tidwell J."/>
            <person name="Bellgard S.E."/>
            <person name="Bellgard M.I."/>
        </authorList>
    </citation>
    <scope>NUCLEOTIDE SEQUENCE</scope>
    <source>
        <tissue evidence="1">Shoot tissue taken approximately 20 cm above the soil surface</tissue>
    </source>
</reference>
<dbReference type="EMBL" id="GBRH01186739">
    <property type="protein sequence ID" value="JAE11157.1"/>
    <property type="molecule type" value="Transcribed_RNA"/>
</dbReference>
<sequence>MSSLRLFKIFISQHIEADKDEVFLK</sequence>
<dbReference type="AlphaFoldDB" id="A0A0A9FFR6"/>
<reference evidence="1" key="1">
    <citation type="submission" date="2014-09" db="EMBL/GenBank/DDBJ databases">
        <authorList>
            <person name="Magalhaes I.L.F."/>
            <person name="Oliveira U."/>
            <person name="Santos F.R."/>
            <person name="Vidigal T.H.D.A."/>
            <person name="Brescovit A.D."/>
            <person name="Santos A.J."/>
        </authorList>
    </citation>
    <scope>NUCLEOTIDE SEQUENCE</scope>
    <source>
        <tissue evidence="1">Shoot tissue taken approximately 20 cm above the soil surface</tissue>
    </source>
</reference>
<proteinExistence type="predicted"/>
<organism evidence="1">
    <name type="scientific">Arundo donax</name>
    <name type="common">Giant reed</name>
    <name type="synonym">Donax arundinaceus</name>
    <dbReference type="NCBI Taxonomy" id="35708"/>
    <lineage>
        <taxon>Eukaryota</taxon>
        <taxon>Viridiplantae</taxon>
        <taxon>Streptophyta</taxon>
        <taxon>Embryophyta</taxon>
        <taxon>Tracheophyta</taxon>
        <taxon>Spermatophyta</taxon>
        <taxon>Magnoliopsida</taxon>
        <taxon>Liliopsida</taxon>
        <taxon>Poales</taxon>
        <taxon>Poaceae</taxon>
        <taxon>PACMAD clade</taxon>
        <taxon>Arundinoideae</taxon>
        <taxon>Arundineae</taxon>
        <taxon>Arundo</taxon>
    </lineage>
</organism>
<protein>
    <submittedName>
        <fullName evidence="1">Uncharacterized protein</fullName>
    </submittedName>
</protein>
<name>A0A0A9FFR6_ARUDO</name>
<evidence type="ECO:0000313" key="1">
    <source>
        <dbReference type="EMBL" id="JAE11157.1"/>
    </source>
</evidence>
<accession>A0A0A9FFR6</accession>